<keyword evidence="1" id="KW-0472">Membrane</keyword>
<dbReference type="Gene3D" id="3.90.550.50">
    <property type="match status" value="1"/>
</dbReference>
<protein>
    <submittedName>
        <fullName evidence="2">Glycosyltransferase</fullName>
    </submittedName>
</protein>
<comment type="caution">
    <text evidence="2">The sequence shown here is derived from an EMBL/GenBank/DDBJ whole genome shotgun (WGS) entry which is preliminary data.</text>
</comment>
<dbReference type="FunFam" id="3.90.550.50:FF:000006">
    <property type="entry name" value="Fringe-related protein-like"/>
    <property type="match status" value="1"/>
</dbReference>
<sequence length="498" mass="57264">MKHENDVLIHNPLKPSKCPHIKVIHIFTCLMKGFLAICLVASLSLVSFSSFSNKTRWLKYCADCDNRFIHSWRNFNTQQDHPEKTNLSHVLFGIGGSTETWNERRQYSDIWWQPNVSRGYVWLEQAPIEPWPETSPPFKVSEDTSRFQYTCWYGSRSAIRIARIVKESFELGLTNVRWFVLGDDDTIFFPDNLLTVLQKYDHNEMYYIGGVSESVEQDVVHTYTMAYGGGGFAISYPLAEQLVRILDACIDRYASVYGSDQKIGGCMSEIGIPLTKELGFHQMDVRGNPYGILAAHPMAPLVSLHHLDSMQPLFPEMSRIESAKKLTEAYKLDPSRALQHTFCYDLAKNWSISIAWGYSIQLYPTILTPQDLQTPLQTFLSWRTWSQEPFTFNTRTMSLEPCERPIIYFFEGGAELGHHRTLTSYKRPNPSSHKQCDRDDYSAALSIRMFNVKASIMDPQVWQKAPRRQCCEIISGEDDGVVQVNMRDCNQWETVTPP</sequence>
<dbReference type="InterPro" id="IPR006740">
    <property type="entry name" value="DUF604"/>
</dbReference>
<organism evidence="2 3">
    <name type="scientific">Lithospermum erythrorhizon</name>
    <name type="common">Purple gromwell</name>
    <name type="synonym">Lithospermum officinale var. erythrorhizon</name>
    <dbReference type="NCBI Taxonomy" id="34254"/>
    <lineage>
        <taxon>Eukaryota</taxon>
        <taxon>Viridiplantae</taxon>
        <taxon>Streptophyta</taxon>
        <taxon>Embryophyta</taxon>
        <taxon>Tracheophyta</taxon>
        <taxon>Spermatophyta</taxon>
        <taxon>Magnoliopsida</taxon>
        <taxon>eudicotyledons</taxon>
        <taxon>Gunneridae</taxon>
        <taxon>Pentapetalae</taxon>
        <taxon>asterids</taxon>
        <taxon>lamiids</taxon>
        <taxon>Boraginales</taxon>
        <taxon>Boraginaceae</taxon>
        <taxon>Boraginoideae</taxon>
        <taxon>Lithospermeae</taxon>
        <taxon>Lithospermum</taxon>
    </lineage>
</organism>
<dbReference type="EMBL" id="BAABME010004732">
    <property type="protein sequence ID" value="GAA0163376.1"/>
    <property type="molecule type" value="Genomic_DNA"/>
</dbReference>
<evidence type="ECO:0000256" key="1">
    <source>
        <dbReference type="SAM" id="Phobius"/>
    </source>
</evidence>
<accession>A0AAV3QJR9</accession>
<keyword evidence="1" id="KW-1133">Transmembrane helix</keyword>
<dbReference type="Proteomes" id="UP001454036">
    <property type="component" value="Unassembled WGS sequence"/>
</dbReference>
<dbReference type="Pfam" id="PF04646">
    <property type="entry name" value="DUF604"/>
    <property type="match status" value="1"/>
</dbReference>
<gene>
    <name evidence="2" type="ORF">LIER_19259</name>
</gene>
<feature type="transmembrane region" description="Helical" evidence="1">
    <location>
        <begin position="23"/>
        <end position="46"/>
    </location>
</feature>
<evidence type="ECO:0000313" key="3">
    <source>
        <dbReference type="Proteomes" id="UP001454036"/>
    </source>
</evidence>
<keyword evidence="1" id="KW-0812">Transmembrane</keyword>
<name>A0AAV3QJR9_LITER</name>
<dbReference type="PANTHER" id="PTHR10811">
    <property type="entry name" value="FRINGE-RELATED"/>
    <property type="match status" value="1"/>
</dbReference>
<evidence type="ECO:0000313" key="2">
    <source>
        <dbReference type="EMBL" id="GAA0163376.1"/>
    </source>
</evidence>
<reference evidence="2 3" key="1">
    <citation type="submission" date="2024-01" db="EMBL/GenBank/DDBJ databases">
        <title>The complete chloroplast genome sequence of Lithospermum erythrorhizon: insights into the phylogenetic relationship among Boraginaceae species and the maternal lineages of purple gromwells.</title>
        <authorList>
            <person name="Okada T."/>
            <person name="Watanabe K."/>
        </authorList>
    </citation>
    <scope>NUCLEOTIDE SEQUENCE [LARGE SCALE GENOMIC DNA]</scope>
</reference>
<dbReference type="AlphaFoldDB" id="A0AAV3QJR9"/>
<proteinExistence type="predicted"/>
<keyword evidence="3" id="KW-1185">Reference proteome</keyword>